<keyword evidence="4" id="KW-1185">Reference proteome</keyword>
<protein>
    <submittedName>
        <fullName evidence="3">Restriction endonuclease</fullName>
    </submittedName>
</protein>
<dbReference type="GO" id="GO:0015666">
    <property type="term" value="F:restriction endodeoxyribonuclease activity"/>
    <property type="evidence" value="ECO:0007669"/>
    <property type="project" value="TreeGrafter"/>
</dbReference>
<dbReference type="Gene3D" id="3.30.65.10">
    <property type="entry name" value="Bacterial Topoisomerase I, domain 1"/>
    <property type="match status" value="1"/>
</dbReference>
<dbReference type="SUPFAM" id="SSF57783">
    <property type="entry name" value="Zinc beta-ribbon"/>
    <property type="match status" value="1"/>
</dbReference>
<proteinExistence type="predicted"/>
<dbReference type="Gene3D" id="3.40.1350.10">
    <property type="match status" value="1"/>
</dbReference>
<evidence type="ECO:0000313" key="4">
    <source>
        <dbReference type="Proteomes" id="UP000287908"/>
    </source>
</evidence>
<dbReference type="SUPFAM" id="SSF52980">
    <property type="entry name" value="Restriction endonuclease-like"/>
    <property type="match status" value="1"/>
</dbReference>
<dbReference type="EMBL" id="PIQF01000001">
    <property type="protein sequence ID" value="RUO77530.1"/>
    <property type="molecule type" value="Genomic_DNA"/>
</dbReference>
<keyword evidence="1" id="KW-1133">Transmembrane helix</keyword>
<keyword evidence="1" id="KW-0812">Transmembrane</keyword>
<keyword evidence="3" id="KW-0540">Nuclease</keyword>
<gene>
    <name evidence="3" type="ORF">CWI81_03365</name>
</gene>
<evidence type="ECO:0000313" key="3">
    <source>
        <dbReference type="EMBL" id="RUO77530.1"/>
    </source>
</evidence>
<accession>A0A432ZI82</accession>
<keyword evidence="3" id="KW-0378">Hydrolase</keyword>
<keyword evidence="3" id="KW-0255">Endonuclease</keyword>
<dbReference type="InterPro" id="IPR011335">
    <property type="entry name" value="Restrct_endonuc-II-like"/>
</dbReference>
<feature type="transmembrane region" description="Helical" evidence="1">
    <location>
        <begin position="21"/>
        <end position="40"/>
    </location>
</feature>
<dbReference type="Pfam" id="PF04471">
    <property type="entry name" value="Mrr_cat"/>
    <property type="match status" value="1"/>
</dbReference>
<dbReference type="InterPro" id="IPR007560">
    <property type="entry name" value="Restrct_endonuc_IV_Mrr"/>
</dbReference>
<dbReference type="GO" id="GO:0003677">
    <property type="term" value="F:DNA binding"/>
    <property type="evidence" value="ECO:0007669"/>
    <property type="project" value="InterPro"/>
</dbReference>
<feature type="domain" description="Restriction endonuclease type IV Mrr" evidence="2">
    <location>
        <begin position="113"/>
        <end position="221"/>
    </location>
</feature>
<dbReference type="GO" id="GO:0009307">
    <property type="term" value="P:DNA restriction-modification system"/>
    <property type="evidence" value="ECO:0007669"/>
    <property type="project" value="InterPro"/>
</dbReference>
<evidence type="ECO:0000256" key="1">
    <source>
        <dbReference type="SAM" id="Phobius"/>
    </source>
</evidence>
<feature type="transmembrane region" description="Helical" evidence="1">
    <location>
        <begin position="74"/>
        <end position="92"/>
    </location>
</feature>
<dbReference type="InterPro" id="IPR052906">
    <property type="entry name" value="Type_IV_Methyl-Rstrct_Enzyme"/>
</dbReference>
<reference evidence="3 4" key="1">
    <citation type="journal article" date="2011" name="Front. Microbiol.">
        <title>Genomic signatures of strain selection and enhancement in Bacillus atrophaeus var. globigii, a historical biowarfare simulant.</title>
        <authorList>
            <person name="Gibbons H.S."/>
            <person name="Broomall S.M."/>
            <person name="McNew L.A."/>
            <person name="Daligault H."/>
            <person name="Chapman C."/>
            <person name="Bruce D."/>
            <person name="Karavis M."/>
            <person name="Krepps M."/>
            <person name="McGregor P.A."/>
            <person name="Hong C."/>
            <person name="Park K.H."/>
            <person name="Akmal A."/>
            <person name="Feldman A."/>
            <person name="Lin J.S."/>
            <person name="Chang W.E."/>
            <person name="Higgs B.W."/>
            <person name="Demirev P."/>
            <person name="Lindquist J."/>
            <person name="Liem A."/>
            <person name="Fochler E."/>
            <person name="Read T.D."/>
            <person name="Tapia R."/>
            <person name="Johnson S."/>
            <person name="Bishop-Lilly K.A."/>
            <person name="Detter C."/>
            <person name="Han C."/>
            <person name="Sozhamannan S."/>
            <person name="Rosenzweig C.N."/>
            <person name="Skowronski E.W."/>
        </authorList>
    </citation>
    <scope>NUCLEOTIDE SEQUENCE [LARGE SCALE GENOMIC DNA]</scope>
    <source>
        <strain evidence="3 4">CL-SP19</strain>
    </source>
</reference>
<dbReference type="InterPro" id="IPR011856">
    <property type="entry name" value="tRNA_endonuc-like_dom_sf"/>
</dbReference>
<sequence length="285" mass="32037">MASRSNGKPLAEDLLNLFVTWPWYVSLALAFIIFFGIDIYQQLAPEAETLPKSQKPGDLVIAAFEPFKAIGLGIIKYLMPVLLITAGVVSFLKSVQSTKRYETVAQSPSSDSLNEMTWKDFESLVGEYFRRQGYQVKETPKGPDGGVDLRIRKDERSYLVQCKQWRFRKIPVSVVRELLGLVASENAAGGFIVVSGLLTQEAQKFAENKPIYVIDGDTFYSFISQREKEAACFPPNNQSNLRIYRCPVCNSRMVKRVARKGPNTGQEFWGCTRFPSCFGTRDISG</sequence>
<name>A0A432ZI82_9GAMM</name>
<evidence type="ECO:0000259" key="2">
    <source>
        <dbReference type="Pfam" id="PF04471"/>
    </source>
</evidence>
<comment type="caution">
    <text evidence="3">The sequence shown here is derived from an EMBL/GenBank/DDBJ whole genome shotgun (WGS) entry which is preliminary data.</text>
</comment>
<keyword evidence="1" id="KW-0472">Membrane</keyword>
<organism evidence="3 4">
    <name type="scientific">Idiomarina seosinensis</name>
    <dbReference type="NCBI Taxonomy" id="281739"/>
    <lineage>
        <taxon>Bacteria</taxon>
        <taxon>Pseudomonadati</taxon>
        <taxon>Pseudomonadota</taxon>
        <taxon>Gammaproteobacteria</taxon>
        <taxon>Alteromonadales</taxon>
        <taxon>Idiomarinaceae</taxon>
        <taxon>Idiomarina</taxon>
    </lineage>
</organism>
<dbReference type="PANTHER" id="PTHR30015">
    <property type="entry name" value="MRR RESTRICTION SYSTEM PROTEIN"/>
    <property type="match status" value="1"/>
</dbReference>
<dbReference type="OrthoDB" id="5782056at2"/>
<dbReference type="PANTHER" id="PTHR30015:SF7">
    <property type="entry name" value="TYPE IV METHYL-DIRECTED RESTRICTION ENZYME ECOKMRR"/>
    <property type="match status" value="1"/>
</dbReference>
<dbReference type="Proteomes" id="UP000287908">
    <property type="component" value="Unassembled WGS sequence"/>
</dbReference>
<dbReference type="AlphaFoldDB" id="A0A432ZI82"/>
<dbReference type="RefSeq" id="WP_126783801.1">
    <property type="nucleotide sequence ID" value="NZ_PIQF01000001.1"/>
</dbReference>